<organism evidence="2">
    <name type="scientific">Acromyrmex echinatior</name>
    <name type="common">Panamanian leafcutter ant</name>
    <name type="synonym">Acromyrmex octospinosus echinatior</name>
    <dbReference type="NCBI Taxonomy" id="103372"/>
    <lineage>
        <taxon>Eukaryota</taxon>
        <taxon>Metazoa</taxon>
        <taxon>Ecdysozoa</taxon>
        <taxon>Arthropoda</taxon>
        <taxon>Hexapoda</taxon>
        <taxon>Insecta</taxon>
        <taxon>Pterygota</taxon>
        <taxon>Neoptera</taxon>
        <taxon>Endopterygota</taxon>
        <taxon>Hymenoptera</taxon>
        <taxon>Apocrita</taxon>
        <taxon>Aculeata</taxon>
        <taxon>Formicoidea</taxon>
        <taxon>Formicidae</taxon>
        <taxon>Myrmicinae</taxon>
        <taxon>Acromyrmex</taxon>
    </lineage>
</organism>
<evidence type="ECO:0000313" key="1">
    <source>
        <dbReference type="EMBL" id="EGI59784.1"/>
    </source>
</evidence>
<dbReference type="InParanoid" id="F4X1B2"/>
<dbReference type="AlphaFoldDB" id="F4X1B2"/>
<protein>
    <submittedName>
        <fullName evidence="1">Uncharacterized protein</fullName>
    </submittedName>
</protein>
<keyword evidence="2" id="KW-1185">Reference proteome</keyword>
<proteinExistence type="predicted"/>
<name>F4X1B2_ACREC</name>
<reference evidence="1" key="1">
    <citation type="submission" date="2011-02" db="EMBL/GenBank/DDBJ databases">
        <title>The genome of the leaf-cutting ant Acromyrmex echinatior suggests key adaptations to social evolution and fungus farming.</title>
        <authorList>
            <person name="Nygaard S."/>
            <person name="Zhang G."/>
        </authorList>
    </citation>
    <scope>NUCLEOTIDE SEQUENCE</scope>
</reference>
<sequence length="161" mass="17874">MDDMKIARSPRISKFHKRNDTIESGVSSAWYLDSIRERNACDSESKLDTHAMRATDISSHTILLSVRSAGMRVLDPSLVSSLCRTLQVEGIHNGNHATACVCVTQKPLNLLHVRPTFSPGQVTRPCRADRLLFSSNSRLDRLDRRTAAIFVSTRSSHPGST</sequence>
<evidence type="ECO:0000313" key="2">
    <source>
        <dbReference type="Proteomes" id="UP000007755"/>
    </source>
</evidence>
<dbReference type="EMBL" id="GL888528">
    <property type="protein sequence ID" value="EGI59784.1"/>
    <property type="molecule type" value="Genomic_DNA"/>
</dbReference>
<dbReference type="Proteomes" id="UP000007755">
    <property type="component" value="Unassembled WGS sequence"/>
</dbReference>
<accession>F4X1B2</accession>
<gene>
    <name evidence="1" type="ORF">G5I_12071</name>
</gene>